<proteinExistence type="predicted"/>
<feature type="transmembrane region" description="Helical" evidence="2">
    <location>
        <begin position="134"/>
        <end position="151"/>
    </location>
</feature>
<feature type="transmembrane region" description="Helical" evidence="2">
    <location>
        <begin position="12"/>
        <end position="33"/>
    </location>
</feature>
<feature type="transmembrane region" description="Helical" evidence="2">
    <location>
        <begin position="62"/>
        <end position="80"/>
    </location>
</feature>
<evidence type="ECO:0000313" key="4">
    <source>
        <dbReference type="EMBL" id="CAE7835177.1"/>
    </source>
</evidence>
<dbReference type="SUPFAM" id="SSF103473">
    <property type="entry name" value="MFS general substrate transporter"/>
    <property type="match status" value="1"/>
</dbReference>
<dbReference type="PANTHER" id="PTHR11360:SF290">
    <property type="entry name" value="MONOCARBOXYLATE MFS PERMEASE"/>
    <property type="match status" value="1"/>
</dbReference>
<dbReference type="Gene3D" id="1.20.1250.20">
    <property type="entry name" value="MFS general substrate transporter like domains"/>
    <property type="match status" value="1"/>
</dbReference>
<protein>
    <submittedName>
        <fullName evidence="4">YbfB protein</fullName>
    </submittedName>
</protein>
<dbReference type="InterPro" id="IPR050327">
    <property type="entry name" value="Proton-linked_MCT"/>
</dbReference>
<dbReference type="AlphaFoldDB" id="A0A812ZN97"/>
<gene>
    <name evidence="4" type="primary">ybfB</name>
    <name evidence="4" type="ORF">SNEC2469_LOCUS25084</name>
</gene>
<feature type="transmembrane region" description="Helical" evidence="2">
    <location>
        <begin position="257"/>
        <end position="278"/>
    </location>
</feature>
<feature type="transmembrane region" description="Helical" evidence="2">
    <location>
        <begin position="101"/>
        <end position="122"/>
    </location>
</feature>
<dbReference type="InterPro" id="IPR036259">
    <property type="entry name" value="MFS_trans_sf"/>
</dbReference>
<dbReference type="Proteomes" id="UP000601435">
    <property type="component" value="Unassembled WGS sequence"/>
</dbReference>
<feature type="transmembrane region" description="Helical" evidence="2">
    <location>
        <begin position="233"/>
        <end position="250"/>
    </location>
</feature>
<comment type="caution">
    <text evidence="4">The sequence shown here is derived from an EMBL/GenBank/DDBJ whole genome shotgun (WGS) entry which is preliminary data.</text>
</comment>
<dbReference type="GO" id="GO:0016020">
    <property type="term" value="C:membrane"/>
    <property type="evidence" value="ECO:0007669"/>
    <property type="project" value="UniProtKB-SubCell"/>
</dbReference>
<dbReference type="InterPro" id="IPR020846">
    <property type="entry name" value="MFS_dom"/>
</dbReference>
<evidence type="ECO:0000256" key="2">
    <source>
        <dbReference type="SAM" id="Phobius"/>
    </source>
</evidence>
<keyword evidence="2" id="KW-0472">Membrane</keyword>
<evidence type="ECO:0000256" key="1">
    <source>
        <dbReference type="ARBA" id="ARBA00004141"/>
    </source>
</evidence>
<comment type="subcellular location">
    <subcellularLocation>
        <location evidence="1">Membrane</location>
        <topology evidence="1">Multi-pass membrane protein</topology>
    </subcellularLocation>
</comment>
<feature type="transmembrane region" description="Helical" evidence="2">
    <location>
        <begin position="40"/>
        <end position="56"/>
    </location>
</feature>
<feature type="domain" description="Major facilitator superfamily (MFS) profile" evidence="3">
    <location>
        <begin position="1"/>
        <end position="374"/>
    </location>
</feature>
<organism evidence="4 5">
    <name type="scientific">Symbiodinium necroappetens</name>
    <dbReference type="NCBI Taxonomy" id="1628268"/>
    <lineage>
        <taxon>Eukaryota</taxon>
        <taxon>Sar</taxon>
        <taxon>Alveolata</taxon>
        <taxon>Dinophyceae</taxon>
        <taxon>Suessiales</taxon>
        <taxon>Symbiodiniaceae</taxon>
        <taxon>Symbiodinium</taxon>
    </lineage>
</organism>
<evidence type="ECO:0000259" key="3">
    <source>
        <dbReference type="PROSITE" id="PS50850"/>
    </source>
</evidence>
<evidence type="ECO:0000313" key="5">
    <source>
        <dbReference type="Proteomes" id="UP000601435"/>
    </source>
</evidence>
<sequence>MADFDVSRTELSLAVSLTLFAGSCFAPLMGFLIDKFPVRNIICLASLWMAIGYLLLGQVASYWLFMAVLIPFQGLAWLGVGPLVHTKLMVNWFTRNRGMALGIAIMGISVAGVMTPLLNAYLAQTIGWRGSYQIYAAILVLLVIPLTLWIVRQKPQDIGELPDGDAQSVGNHVPVAPPVELGVVATYKEFLSSKAFWSVVLTFGLMNGVYSAMATHLPTYVTSELDLELYDGALLLTVAGGFAIGGKIVFGWMMDRLAAKITVMCGVVAYLASTLLLIFVEAYFGLLCAAAMFGLGFGGMIPVRSVLISRLFGVAKFSRVNGLLSFFIAPATFWVLITGAIVDATGTYGTAFKVWFVSFLLAGVVSLLVKLPDRQDAVA</sequence>
<dbReference type="GO" id="GO:0022857">
    <property type="term" value="F:transmembrane transporter activity"/>
    <property type="evidence" value="ECO:0007669"/>
    <property type="project" value="InterPro"/>
</dbReference>
<keyword evidence="2" id="KW-1133">Transmembrane helix</keyword>
<dbReference type="InterPro" id="IPR011701">
    <property type="entry name" value="MFS"/>
</dbReference>
<dbReference type="EMBL" id="CAJNJA010049029">
    <property type="protein sequence ID" value="CAE7835177.1"/>
    <property type="molecule type" value="Genomic_DNA"/>
</dbReference>
<keyword evidence="5" id="KW-1185">Reference proteome</keyword>
<accession>A0A812ZN97</accession>
<dbReference type="PROSITE" id="PS50850">
    <property type="entry name" value="MFS"/>
    <property type="match status" value="1"/>
</dbReference>
<dbReference type="OrthoDB" id="6499973at2759"/>
<feature type="transmembrane region" description="Helical" evidence="2">
    <location>
        <begin position="284"/>
        <end position="303"/>
    </location>
</feature>
<name>A0A812ZN97_9DINO</name>
<feature type="transmembrane region" description="Helical" evidence="2">
    <location>
        <begin position="195"/>
        <end position="213"/>
    </location>
</feature>
<keyword evidence="2" id="KW-0812">Transmembrane</keyword>
<dbReference type="PANTHER" id="PTHR11360">
    <property type="entry name" value="MONOCARBOXYLATE TRANSPORTER"/>
    <property type="match status" value="1"/>
</dbReference>
<dbReference type="Pfam" id="PF07690">
    <property type="entry name" value="MFS_1"/>
    <property type="match status" value="1"/>
</dbReference>
<reference evidence="4" key="1">
    <citation type="submission" date="2021-02" db="EMBL/GenBank/DDBJ databases">
        <authorList>
            <person name="Dougan E. K."/>
            <person name="Rhodes N."/>
            <person name="Thang M."/>
            <person name="Chan C."/>
        </authorList>
    </citation>
    <scope>NUCLEOTIDE SEQUENCE</scope>
</reference>
<feature type="transmembrane region" description="Helical" evidence="2">
    <location>
        <begin position="354"/>
        <end position="371"/>
    </location>
</feature>
<feature type="transmembrane region" description="Helical" evidence="2">
    <location>
        <begin position="323"/>
        <end position="342"/>
    </location>
</feature>